<evidence type="ECO:0000313" key="2">
    <source>
        <dbReference type="EMBL" id="KAK3488742.1"/>
    </source>
</evidence>
<feature type="region of interest" description="Disordered" evidence="1">
    <location>
        <begin position="295"/>
        <end position="325"/>
    </location>
</feature>
<gene>
    <name evidence="2" type="ORF">B0T23DRAFT_406050</name>
</gene>
<feature type="region of interest" description="Disordered" evidence="1">
    <location>
        <begin position="471"/>
        <end position="496"/>
    </location>
</feature>
<feature type="region of interest" description="Disordered" evidence="1">
    <location>
        <begin position="1061"/>
        <end position="1082"/>
    </location>
</feature>
<feature type="compositionally biased region" description="Polar residues" evidence="1">
    <location>
        <begin position="976"/>
        <end position="1000"/>
    </location>
</feature>
<feature type="region of interest" description="Disordered" evidence="1">
    <location>
        <begin position="42"/>
        <end position="107"/>
    </location>
</feature>
<dbReference type="GeneID" id="87876696"/>
<comment type="caution">
    <text evidence="2">The sequence shown here is derived from an EMBL/GenBank/DDBJ whole genome shotgun (WGS) entry which is preliminary data.</text>
</comment>
<dbReference type="Proteomes" id="UP001285908">
    <property type="component" value="Unassembled WGS sequence"/>
</dbReference>
<feature type="region of interest" description="Disordered" evidence="1">
    <location>
        <begin position="556"/>
        <end position="595"/>
    </location>
</feature>
<reference evidence="2 3" key="1">
    <citation type="journal article" date="2023" name="Mol. Phylogenet. Evol.">
        <title>Genome-scale phylogeny and comparative genomics of the fungal order Sordariales.</title>
        <authorList>
            <person name="Hensen N."/>
            <person name="Bonometti L."/>
            <person name="Westerberg I."/>
            <person name="Brannstrom I.O."/>
            <person name="Guillou S."/>
            <person name="Cros-Aarteil S."/>
            <person name="Calhoun S."/>
            <person name="Haridas S."/>
            <person name="Kuo A."/>
            <person name="Mondo S."/>
            <person name="Pangilinan J."/>
            <person name="Riley R."/>
            <person name="LaButti K."/>
            <person name="Andreopoulos B."/>
            <person name="Lipzen A."/>
            <person name="Chen C."/>
            <person name="Yan M."/>
            <person name="Daum C."/>
            <person name="Ng V."/>
            <person name="Clum A."/>
            <person name="Steindorff A."/>
            <person name="Ohm R.A."/>
            <person name="Martin F."/>
            <person name="Silar P."/>
            <person name="Natvig D.O."/>
            <person name="Lalanne C."/>
            <person name="Gautier V."/>
            <person name="Ament-Velasquez S.L."/>
            <person name="Kruys A."/>
            <person name="Hutchinson M.I."/>
            <person name="Powell A.J."/>
            <person name="Barry K."/>
            <person name="Miller A.N."/>
            <person name="Grigoriev I.V."/>
            <person name="Debuchy R."/>
            <person name="Gladieux P."/>
            <person name="Hiltunen Thoren M."/>
            <person name="Johannesson H."/>
        </authorList>
    </citation>
    <scope>NUCLEOTIDE SEQUENCE [LARGE SCALE GENOMIC DNA]</scope>
    <source>
        <strain evidence="2 3">FGSC 10403</strain>
    </source>
</reference>
<accession>A0AAJ0I3G9</accession>
<feature type="compositionally biased region" description="Polar residues" evidence="1">
    <location>
        <begin position="404"/>
        <end position="435"/>
    </location>
</feature>
<feature type="compositionally biased region" description="Polar residues" evidence="1">
    <location>
        <begin position="557"/>
        <end position="578"/>
    </location>
</feature>
<keyword evidence="3" id="KW-1185">Reference proteome</keyword>
<feature type="compositionally biased region" description="Polar residues" evidence="1">
    <location>
        <begin position="120"/>
        <end position="146"/>
    </location>
</feature>
<feature type="compositionally biased region" description="Basic and acidic residues" evidence="1">
    <location>
        <begin position="746"/>
        <end position="776"/>
    </location>
</feature>
<feature type="compositionally biased region" description="Basic and acidic residues" evidence="1">
    <location>
        <begin position="197"/>
        <end position="206"/>
    </location>
</feature>
<feature type="compositionally biased region" description="Polar residues" evidence="1">
    <location>
        <begin position="354"/>
        <end position="364"/>
    </location>
</feature>
<evidence type="ECO:0000313" key="3">
    <source>
        <dbReference type="Proteomes" id="UP001285908"/>
    </source>
</evidence>
<feature type="region of interest" description="Disordered" evidence="1">
    <location>
        <begin position="801"/>
        <end position="850"/>
    </location>
</feature>
<feature type="region of interest" description="Disordered" evidence="1">
    <location>
        <begin position="967"/>
        <end position="1031"/>
    </location>
</feature>
<feature type="region of interest" description="Disordered" evidence="1">
    <location>
        <begin position="513"/>
        <end position="542"/>
    </location>
</feature>
<dbReference type="AlphaFoldDB" id="A0AAJ0I3G9"/>
<feature type="compositionally biased region" description="Polar residues" evidence="1">
    <location>
        <begin position="51"/>
        <end position="62"/>
    </location>
</feature>
<feature type="compositionally biased region" description="Basic and acidic residues" evidence="1">
    <location>
        <begin position="513"/>
        <end position="526"/>
    </location>
</feature>
<dbReference type="EMBL" id="JAULSX010000006">
    <property type="protein sequence ID" value="KAK3488742.1"/>
    <property type="molecule type" value="Genomic_DNA"/>
</dbReference>
<feature type="compositionally biased region" description="Polar residues" evidence="1">
    <location>
        <begin position="1072"/>
        <end position="1082"/>
    </location>
</feature>
<feature type="region of interest" description="Disordered" evidence="1">
    <location>
        <begin position="120"/>
        <end position="206"/>
    </location>
</feature>
<evidence type="ECO:0000256" key="1">
    <source>
        <dbReference type="SAM" id="MobiDB-lite"/>
    </source>
</evidence>
<feature type="compositionally biased region" description="Polar residues" evidence="1">
    <location>
        <begin position="471"/>
        <end position="483"/>
    </location>
</feature>
<feature type="region of interest" description="Disordered" evidence="1">
    <location>
        <begin position="739"/>
        <end position="784"/>
    </location>
</feature>
<sequence>MPRKKRASVVDTLLSVKGVAGLLRNFTVQDRLGPDNLVASCSSSLAEQSSTGRHSQSTSETSGIKRRHRRAGTRSKSDHLGAWPESLEPRDPEDTFQDDESEADLESDSRYALFQASCNDFSEPSTRSQSIPRTPTTVQLPTQQGNRSVVTSSRAAAKSKSPRIDGSYTRKPMREDTNLESSGSERSITRQKKSYGKPKDDDRFNRESASVFAPKTAITKNEPLRDYTNVSDDDQCQTKKVYNGRSYQRQFTKQAPGRQVRFVKSNTHLRGLVDKLSTPKYDKFEAHYQKMLAQKQDKGLDNPKSPHSPAPTPNPDSDAPPLSSQSAAPELLTALSLPASSISMETRALPSASVPRSRTATASEVSAPIASPSAFRTNASSTAATVSSDWDSTAVLPTAFRTPSRATSRAPSCAASRTPSITVSSIPSHTASRAASRTDLRSPSCATSRTSKTRQHGCDSFIITSAAASMKPTLNSRKSTSNRVDPIMSPRPESTEIASMCRNPVNEEHLHAQSNEKVDEHGDKQHGVQVNEEPGEQGNGQADEHVDEQLGQHIDDQASNQGNKQPDSQAKNSVSASKETAYGEHATIPDVAINGNNETGSNKCPLNGLHPEVYDCKHDTRHCFACSRPRDVRYVDFRHRYCRGEEPQRSLCRTCHRSLDRNMELDLKPNNSNKRTLTDIKKFHWCAQCGTIRSHKFHEHYPSGTEVPPRHQLCHPCCKWAKLLHKSELAIYAPAKVDDDASNNSKKRESGDEKDHAGDSLHRHKDIRPADDRPRDGPAVIEPMPSNTQAQEMQYLKASAPVVSSDPGHQHHPSKSRAMTESLVSRPVAESSSQDQTLRPVAYSAPGKHDPFSDLDVYYSQSWQIPVDDSPPPQRKRSAATYSYDQGNEGHLHETLHVNYHEIVGQKDTCNHQAKHHRGTHEVSLPEILLTVPTEEVHIAQPTVVLDEQCPESPLHDHFSQFSWKDGDAHHHSKYQRQLSMQSQASNQTVHPSGNNFTSCRNKENYPNYAPQHTTPRQFHWPTGRGEVDNNQPKGLSDMFYETAEGKRADAFFASMSSWSEPKSKLKPRNGPTDNYNTWPPGSYNMTEPAAYEYLEKRRSKRASVIPGSPPHGHVRNVSDSLSVETVGVWQGVTPGAPKAEVTEPESPAGEEVLILYYLLITPSPTACTSLPG</sequence>
<organism evidence="2 3">
    <name type="scientific">Neurospora hispaniola</name>
    <dbReference type="NCBI Taxonomy" id="588809"/>
    <lineage>
        <taxon>Eukaryota</taxon>
        <taxon>Fungi</taxon>
        <taxon>Dikarya</taxon>
        <taxon>Ascomycota</taxon>
        <taxon>Pezizomycotina</taxon>
        <taxon>Sordariomycetes</taxon>
        <taxon>Sordariomycetidae</taxon>
        <taxon>Sordariales</taxon>
        <taxon>Sordariaceae</taxon>
        <taxon>Neurospora</taxon>
    </lineage>
</organism>
<protein>
    <submittedName>
        <fullName evidence="2">Uncharacterized protein</fullName>
    </submittedName>
</protein>
<feature type="region of interest" description="Disordered" evidence="1">
    <location>
        <begin position="346"/>
        <end position="366"/>
    </location>
</feature>
<feature type="compositionally biased region" description="Low complexity" evidence="1">
    <location>
        <begin position="147"/>
        <end position="159"/>
    </location>
</feature>
<feature type="compositionally biased region" description="Acidic residues" evidence="1">
    <location>
        <begin position="94"/>
        <end position="106"/>
    </location>
</feature>
<feature type="compositionally biased region" description="Basic residues" evidence="1">
    <location>
        <begin position="64"/>
        <end position="73"/>
    </location>
</feature>
<name>A0AAJ0I3G9_9PEZI</name>
<proteinExistence type="predicted"/>
<dbReference type="RefSeq" id="XP_062690449.1">
    <property type="nucleotide sequence ID" value="XM_062839074.1"/>
</dbReference>
<feature type="region of interest" description="Disordered" evidence="1">
    <location>
        <begin position="401"/>
        <end position="455"/>
    </location>
</feature>